<dbReference type="OrthoDB" id="9814399at2"/>
<protein>
    <submittedName>
        <fullName evidence="3">Uncharacterized conserved protein, DUF2147 family</fullName>
    </submittedName>
</protein>
<accession>A0A1G6L0U1</accession>
<organism evidence="3 4">
    <name type="scientific">Williamwhitmania taraxaci</name>
    <dbReference type="NCBI Taxonomy" id="1640674"/>
    <lineage>
        <taxon>Bacteria</taxon>
        <taxon>Pseudomonadati</taxon>
        <taxon>Bacteroidota</taxon>
        <taxon>Bacteroidia</taxon>
        <taxon>Bacteroidales</taxon>
        <taxon>Williamwhitmaniaceae</taxon>
        <taxon>Williamwhitmania</taxon>
    </lineage>
</organism>
<feature type="chain" id="PRO_5011677807" evidence="1">
    <location>
        <begin position="20"/>
        <end position="147"/>
    </location>
</feature>
<dbReference type="Pfam" id="PF09917">
    <property type="entry name" value="DUF2147"/>
    <property type="match status" value="1"/>
</dbReference>
<dbReference type="AlphaFoldDB" id="A0A1G6L0U1"/>
<keyword evidence="1" id="KW-0732">Signal</keyword>
<feature type="domain" description="DUF2147" evidence="2">
    <location>
        <begin position="27"/>
        <end position="144"/>
    </location>
</feature>
<reference evidence="3 4" key="1">
    <citation type="submission" date="2016-09" db="EMBL/GenBank/DDBJ databases">
        <authorList>
            <person name="Capua I."/>
            <person name="De Benedictis P."/>
            <person name="Joannis T."/>
            <person name="Lombin L.H."/>
            <person name="Cattoli G."/>
        </authorList>
    </citation>
    <scope>NUCLEOTIDE SEQUENCE [LARGE SCALE GENOMIC DNA]</scope>
    <source>
        <strain evidence="3 4">A7P-90m</strain>
    </source>
</reference>
<dbReference type="STRING" id="1640674.SAMN05216323_102816"/>
<evidence type="ECO:0000256" key="1">
    <source>
        <dbReference type="SAM" id="SignalP"/>
    </source>
</evidence>
<gene>
    <name evidence="3" type="ORF">SAMN05216323_102816</name>
</gene>
<evidence type="ECO:0000313" key="4">
    <source>
        <dbReference type="Proteomes" id="UP000199452"/>
    </source>
</evidence>
<dbReference type="PANTHER" id="PTHR36919">
    <property type="entry name" value="BLR1215 PROTEIN"/>
    <property type="match status" value="1"/>
</dbReference>
<dbReference type="InterPro" id="IPR019223">
    <property type="entry name" value="DUF2147"/>
</dbReference>
<dbReference type="Gene3D" id="2.40.128.520">
    <property type="match status" value="1"/>
</dbReference>
<dbReference type="PANTHER" id="PTHR36919:SF2">
    <property type="entry name" value="BLL6627 PROTEIN"/>
    <property type="match status" value="1"/>
</dbReference>
<dbReference type="Proteomes" id="UP000199452">
    <property type="component" value="Unassembled WGS sequence"/>
</dbReference>
<proteinExistence type="predicted"/>
<dbReference type="EMBL" id="FMYP01000028">
    <property type="protein sequence ID" value="SDC36793.1"/>
    <property type="molecule type" value="Genomic_DNA"/>
</dbReference>
<evidence type="ECO:0000259" key="2">
    <source>
        <dbReference type="Pfam" id="PF09917"/>
    </source>
</evidence>
<keyword evidence="4" id="KW-1185">Reference proteome</keyword>
<name>A0A1G6L0U1_9BACT</name>
<sequence length="147" mass="16750">MKKFLFTVISLLFAGSLLAQPENKVVGVWLTQDKDSKIEVSKGKDGKFHGNIVWLKEPNRNGQPKKDEKNPEVKLRSRPTLGLNLLSGFSFDKSKNEWVDGTIYDPKSGKTYKCLMWFEDEPNVLHVKGFIGFSLIGKEIEWTKSTM</sequence>
<dbReference type="RefSeq" id="WP_092438042.1">
    <property type="nucleotide sequence ID" value="NZ_FMYP01000028.1"/>
</dbReference>
<evidence type="ECO:0000313" key="3">
    <source>
        <dbReference type="EMBL" id="SDC36793.1"/>
    </source>
</evidence>
<feature type="signal peptide" evidence="1">
    <location>
        <begin position="1"/>
        <end position="19"/>
    </location>
</feature>